<reference evidence="14" key="1">
    <citation type="submission" date="2025-08" db="UniProtKB">
        <authorList>
            <consortium name="Ensembl"/>
        </authorList>
    </citation>
    <scope>IDENTIFICATION</scope>
</reference>
<dbReference type="RefSeq" id="XP_020478795.1">
    <property type="nucleotide sequence ID" value="XM_020623139.1"/>
</dbReference>
<reference evidence="14" key="2">
    <citation type="submission" date="2025-09" db="UniProtKB">
        <authorList>
            <consortium name="Ensembl"/>
        </authorList>
    </citation>
    <scope>IDENTIFICATION</scope>
</reference>
<organism evidence="14 15">
    <name type="scientific">Monopterus albus</name>
    <name type="common">Swamp eel</name>
    <dbReference type="NCBI Taxonomy" id="43700"/>
    <lineage>
        <taxon>Eukaryota</taxon>
        <taxon>Metazoa</taxon>
        <taxon>Chordata</taxon>
        <taxon>Craniata</taxon>
        <taxon>Vertebrata</taxon>
        <taxon>Euteleostomi</taxon>
        <taxon>Actinopterygii</taxon>
        <taxon>Neopterygii</taxon>
        <taxon>Teleostei</taxon>
        <taxon>Neoteleostei</taxon>
        <taxon>Acanthomorphata</taxon>
        <taxon>Anabantaria</taxon>
        <taxon>Synbranchiformes</taxon>
        <taxon>Synbranchidae</taxon>
        <taxon>Monopterus</taxon>
    </lineage>
</organism>
<evidence type="ECO:0000256" key="8">
    <source>
        <dbReference type="ARBA" id="ARBA00023242"/>
    </source>
</evidence>
<dbReference type="CTD" id="147841"/>
<evidence type="ECO:0000313" key="15">
    <source>
        <dbReference type="Proteomes" id="UP000261600"/>
    </source>
</evidence>
<keyword evidence="7 13" id="KW-0175">Coiled coil</keyword>
<dbReference type="GO" id="GO:0007059">
    <property type="term" value="P:chromosome segregation"/>
    <property type="evidence" value="ECO:0007669"/>
    <property type="project" value="TreeGrafter"/>
</dbReference>
<proteinExistence type="inferred from homology"/>
<dbReference type="GeneID" id="109973495"/>
<evidence type="ECO:0000256" key="1">
    <source>
        <dbReference type="ARBA" id="ARBA00007804"/>
    </source>
</evidence>
<name>A0A3Q3IW47_MONAL</name>
<evidence type="ECO:0000256" key="7">
    <source>
        <dbReference type="ARBA" id="ARBA00023054"/>
    </source>
</evidence>
<evidence type="ECO:0000256" key="13">
    <source>
        <dbReference type="SAM" id="Coils"/>
    </source>
</evidence>
<dbReference type="Proteomes" id="UP000261600">
    <property type="component" value="Unplaced"/>
</dbReference>
<evidence type="ECO:0000256" key="9">
    <source>
        <dbReference type="ARBA" id="ARBA00023306"/>
    </source>
</evidence>
<dbReference type="Gene3D" id="3.30.160.570">
    <property type="entry name" value="Ncd80 complex, Spc24 subunit"/>
    <property type="match status" value="1"/>
</dbReference>
<evidence type="ECO:0000256" key="11">
    <source>
        <dbReference type="ARBA" id="ARBA00045419"/>
    </source>
</evidence>
<evidence type="ECO:0000256" key="12">
    <source>
        <dbReference type="RuleBase" id="RU368011"/>
    </source>
</evidence>
<protein>
    <recommendedName>
        <fullName evidence="2 12">Kinetochore protein Spc24</fullName>
    </recommendedName>
</protein>
<feature type="coiled-coil region" evidence="13">
    <location>
        <begin position="68"/>
        <end position="133"/>
    </location>
</feature>
<evidence type="ECO:0000256" key="2">
    <source>
        <dbReference type="ARBA" id="ARBA00013690"/>
    </source>
</evidence>
<comment type="similarity">
    <text evidence="1 12">Belongs to the SPC24 family.</text>
</comment>
<comment type="function">
    <text evidence="11">Acts as a component of the essential kinetochore-associated NDC80 complex, which is required for chromosome segregation and spindle checkpoint activity. Required for kinetochore integrity and the organization of stable microtubule binding sites in the outer plate of the kinetochore. The NDC80 complex synergistically enhances the affinity of the SKA1 complex for microtubules and may allow the NDC80 complex to track depolymerizing microtubules.</text>
</comment>
<keyword evidence="15" id="KW-1185">Reference proteome</keyword>
<dbReference type="PANTHER" id="PTHR22142">
    <property type="match status" value="1"/>
</dbReference>
<dbReference type="GO" id="GO:0031262">
    <property type="term" value="C:Ndc80 complex"/>
    <property type="evidence" value="ECO:0007669"/>
    <property type="project" value="TreeGrafter"/>
</dbReference>
<evidence type="ECO:0000256" key="5">
    <source>
        <dbReference type="ARBA" id="ARBA00022776"/>
    </source>
</evidence>
<evidence type="ECO:0000256" key="4">
    <source>
        <dbReference type="ARBA" id="ARBA00022618"/>
    </source>
</evidence>
<evidence type="ECO:0000313" key="14">
    <source>
        <dbReference type="Ensembl" id="ENSMALP00000005006.1"/>
    </source>
</evidence>
<sequence length="199" mass="23086">MAQGHTFQDLEEMGESLVALINSSQTENLRRITEELQALFDQHMETKKVMTEILREETLIEEGVGQRLLDMEEEKKQRKRELETLEEQLQQYTAKSQTSDSELQFLRGELERLKNTDHELETLQSEVNEDTTEIIPSAMYVAQLFYLITKIKWEFDTSPNILKGVHYGADLATPINIDTSLRPQSDVSDTLWGFVSTEW</sequence>
<comment type="subunit">
    <text evidence="12">Component of the NDC80 complex.</text>
</comment>
<dbReference type="Pfam" id="PF08286">
    <property type="entry name" value="Spc24"/>
    <property type="match status" value="1"/>
</dbReference>
<evidence type="ECO:0000256" key="3">
    <source>
        <dbReference type="ARBA" id="ARBA00022454"/>
    </source>
</evidence>
<keyword evidence="8 12" id="KW-0539">Nucleus</keyword>
<keyword evidence="9 12" id="KW-0131">Cell cycle</keyword>
<dbReference type="GO" id="GO:0051301">
    <property type="term" value="P:cell division"/>
    <property type="evidence" value="ECO:0007669"/>
    <property type="project" value="UniProtKB-UniRule"/>
</dbReference>
<dbReference type="InterPro" id="IPR013252">
    <property type="entry name" value="Ndc80_Spc24"/>
</dbReference>
<dbReference type="GO" id="GO:0008017">
    <property type="term" value="F:microtubule binding"/>
    <property type="evidence" value="ECO:0007669"/>
    <property type="project" value="TreeGrafter"/>
</dbReference>
<keyword evidence="5 12" id="KW-0498">Mitosis</keyword>
<dbReference type="AlphaFoldDB" id="A0A3Q3IW47"/>
<dbReference type="GO" id="GO:0005634">
    <property type="term" value="C:nucleus"/>
    <property type="evidence" value="ECO:0007669"/>
    <property type="project" value="UniProtKB-SubCell"/>
</dbReference>
<accession>A0A3Q3IW47</accession>
<keyword evidence="4 12" id="KW-0132">Cell division</keyword>
<keyword evidence="6 12" id="KW-0995">Kinetochore</keyword>
<dbReference type="STRING" id="43700.ENSMALP00000005006"/>
<evidence type="ECO:0000256" key="6">
    <source>
        <dbReference type="ARBA" id="ARBA00022838"/>
    </source>
</evidence>
<dbReference type="PANTHER" id="PTHR22142:SF2">
    <property type="entry name" value="KINETOCHORE PROTEIN SPC24"/>
    <property type="match status" value="1"/>
</dbReference>
<dbReference type="Ensembl" id="ENSMALT00000005119.1">
    <property type="protein sequence ID" value="ENSMALP00000005006.1"/>
    <property type="gene ID" value="ENSMALG00000003612.1"/>
</dbReference>
<keyword evidence="3 12" id="KW-0158">Chromosome</keyword>
<keyword evidence="10 12" id="KW-0137">Centromere</keyword>
<evidence type="ECO:0000256" key="10">
    <source>
        <dbReference type="ARBA" id="ARBA00023328"/>
    </source>
</evidence>
<comment type="subcellular location">
    <subcellularLocation>
        <location evidence="12">Nucleus</location>
    </subcellularLocation>
    <subcellularLocation>
        <location evidence="12">Chromosome</location>
        <location evidence="12">Centromere</location>
        <location evidence="12">Kinetochore</location>
    </subcellularLocation>
</comment>